<reference evidence="4 5" key="1">
    <citation type="journal article" date="2015" name="Genome Announc.">
        <title>Expanding the biotechnology potential of lactobacilli through comparative genomics of 213 strains and associated genera.</title>
        <authorList>
            <person name="Sun Z."/>
            <person name="Harris H.M."/>
            <person name="McCann A."/>
            <person name="Guo C."/>
            <person name="Argimon S."/>
            <person name="Zhang W."/>
            <person name="Yang X."/>
            <person name="Jeffery I.B."/>
            <person name="Cooney J.C."/>
            <person name="Kagawa T.F."/>
            <person name="Liu W."/>
            <person name="Song Y."/>
            <person name="Salvetti E."/>
            <person name="Wrobel A."/>
            <person name="Rasinkangas P."/>
            <person name="Parkhill J."/>
            <person name="Rea M.C."/>
            <person name="O'Sullivan O."/>
            <person name="Ritari J."/>
            <person name="Douillard F.P."/>
            <person name="Paul Ross R."/>
            <person name="Yang R."/>
            <person name="Briner A.E."/>
            <person name="Felis G.E."/>
            <person name="de Vos W.M."/>
            <person name="Barrangou R."/>
            <person name="Klaenhammer T.R."/>
            <person name="Caufield P.W."/>
            <person name="Cui Y."/>
            <person name="Zhang H."/>
            <person name="O'Toole P.W."/>
        </authorList>
    </citation>
    <scope>NUCLEOTIDE SEQUENCE [LARGE SCALE GENOMIC DNA]</scope>
    <source>
        <strain evidence="4 5">DSM 19910</strain>
    </source>
</reference>
<dbReference type="PATRIC" id="fig|1423731.3.peg.1262"/>
<dbReference type="InterPro" id="IPR000182">
    <property type="entry name" value="GNAT_dom"/>
</dbReference>
<feature type="domain" description="N-acetyltransferase" evidence="3">
    <location>
        <begin position="1"/>
        <end position="152"/>
    </location>
</feature>
<dbReference type="GO" id="GO:0008080">
    <property type="term" value="F:N-acetyltransferase activity"/>
    <property type="evidence" value="ECO:0007669"/>
    <property type="project" value="UniProtKB-ARBA"/>
</dbReference>
<dbReference type="CDD" id="cd04301">
    <property type="entry name" value="NAT_SF"/>
    <property type="match status" value="1"/>
</dbReference>
<dbReference type="PANTHER" id="PTHR10908:SF0">
    <property type="entry name" value="SEROTONIN N-ACETYLTRANSFERASE"/>
    <property type="match status" value="1"/>
</dbReference>
<evidence type="ECO:0000256" key="2">
    <source>
        <dbReference type="ARBA" id="ARBA00023315"/>
    </source>
</evidence>
<accession>A0A0R1M847</accession>
<dbReference type="EMBL" id="AZEF01000027">
    <property type="protein sequence ID" value="KRL01090.1"/>
    <property type="molecule type" value="Genomic_DNA"/>
</dbReference>
<proteinExistence type="predicted"/>
<keyword evidence="2" id="KW-0012">Acyltransferase</keyword>
<dbReference type="SUPFAM" id="SSF55729">
    <property type="entry name" value="Acyl-CoA N-acyltransferases (Nat)"/>
    <property type="match status" value="1"/>
</dbReference>
<gene>
    <name evidence="4" type="ORF">FC81_GL001229</name>
</gene>
<evidence type="ECO:0000313" key="4">
    <source>
        <dbReference type="EMBL" id="KRL01090.1"/>
    </source>
</evidence>
<dbReference type="PROSITE" id="PS51186">
    <property type="entry name" value="GNAT"/>
    <property type="match status" value="1"/>
</dbReference>
<organism evidence="4 5">
    <name type="scientific">Liquorilactobacillus capillatus DSM 19910</name>
    <dbReference type="NCBI Taxonomy" id="1423731"/>
    <lineage>
        <taxon>Bacteria</taxon>
        <taxon>Bacillati</taxon>
        <taxon>Bacillota</taxon>
        <taxon>Bacilli</taxon>
        <taxon>Lactobacillales</taxon>
        <taxon>Lactobacillaceae</taxon>
        <taxon>Liquorilactobacillus</taxon>
    </lineage>
</organism>
<keyword evidence="1" id="KW-0808">Transferase</keyword>
<dbReference type="InterPro" id="IPR016181">
    <property type="entry name" value="Acyl_CoA_acyltransferase"/>
</dbReference>
<dbReference type="AlphaFoldDB" id="A0A0R1M847"/>
<sequence length="156" mass="17457">MLFQIMEIERNGYSVAEAASLSTMRTRLETINDSFLIARTKDSDDVIGFVVGAATNERYLEDKSYEEVVPNKHDAQYLSILSLAVHPAVQGCGIGTQLLTAFAQLGIQTERKAIILTCLEDKIPFYQKNGYQDEGVSTSERAAEKWHKMLLPLVKK</sequence>
<dbReference type="PANTHER" id="PTHR10908">
    <property type="entry name" value="SEROTONIN N-ACETYLTRANSFERASE"/>
    <property type="match status" value="1"/>
</dbReference>
<evidence type="ECO:0000313" key="5">
    <source>
        <dbReference type="Proteomes" id="UP000051621"/>
    </source>
</evidence>
<name>A0A0R1M847_9LACO</name>
<dbReference type="Pfam" id="PF13508">
    <property type="entry name" value="Acetyltransf_7"/>
    <property type="match status" value="1"/>
</dbReference>
<evidence type="ECO:0000256" key="1">
    <source>
        <dbReference type="ARBA" id="ARBA00022679"/>
    </source>
</evidence>
<keyword evidence="5" id="KW-1185">Reference proteome</keyword>
<evidence type="ECO:0000259" key="3">
    <source>
        <dbReference type="PROSITE" id="PS51186"/>
    </source>
</evidence>
<dbReference type="Proteomes" id="UP000051621">
    <property type="component" value="Unassembled WGS sequence"/>
</dbReference>
<dbReference type="InterPro" id="IPR051635">
    <property type="entry name" value="SNAT-like"/>
</dbReference>
<comment type="caution">
    <text evidence="4">The sequence shown here is derived from an EMBL/GenBank/DDBJ whole genome shotgun (WGS) entry which is preliminary data.</text>
</comment>
<dbReference type="Gene3D" id="3.40.630.30">
    <property type="match status" value="1"/>
</dbReference>
<dbReference type="OrthoDB" id="9800962at2"/>
<protein>
    <recommendedName>
        <fullName evidence="3">N-acetyltransferase domain-containing protein</fullName>
    </recommendedName>
</protein>